<dbReference type="GO" id="GO:0008311">
    <property type="term" value="F:double-stranded DNA 3'-5' DNA exonuclease activity"/>
    <property type="evidence" value="ECO:0007669"/>
    <property type="project" value="TreeGrafter"/>
</dbReference>
<dbReference type="GO" id="GO:0005634">
    <property type="term" value="C:nucleus"/>
    <property type="evidence" value="ECO:0007669"/>
    <property type="project" value="TreeGrafter"/>
</dbReference>
<dbReference type="Proteomes" id="UP000281677">
    <property type="component" value="Unassembled WGS sequence"/>
</dbReference>
<keyword evidence="5 13" id="KW-0863">Zinc-finger</keyword>
<evidence type="ECO:0000256" key="13">
    <source>
        <dbReference type="PROSITE-ProRule" id="PRU01343"/>
    </source>
</evidence>
<dbReference type="InterPro" id="IPR010666">
    <property type="entry name" value="Znf_GRF"/>
</dbReference>
<evidence type="ECO:0000313" key="17">
    <source>
        <dbReference type="EMBL" id="RMZ27746.1"/>
    </source>
</evidence>
<evidence type="ECO:0000256" key="4">
    <source>
        <dbReference type="ARBA" id="ARBA00022723"/>
    </source>
</evidence>
<feature type="compositionally biased region" description="Polar residues" evidence="14">
    <location>
        <begin position="526"/>
        <end position="544"/>
    </location>
</feature>
<evidence type="ECO:0000256" key="3">
    <source>
        <dbReference type="ARBA" id="ARBA00013541"/>
    </source>
</evidence>
<feature type="active site" description="Proton acceptor" evidence="10">
    <location>
        <position position="311"/>
    </location>
</feature>
<feature type="site" description="Transition state stabilizer" evidence="12">
    <location>
        <position position="195"/>
    </location>
</feature>
<dbReference type="Pfam" id="PF03372">
    <property type="entry name" value="Exo_endo_phos"/>
    <property type="match status" value="1"/>
</dbReference>
<evidence type="ECO:0000256" key="1">
    <source>
        <dbReference type="ARBA" id="ARBA00001936"/>
    </source>
</evidence>
<evidence type="ECO:0000256" key="2">
    <source>
        <dbReference type="ARBA" id="ARBA00007092"/>
    </source>
</evidence>
<reference evidence="17 18" key="2">
    <citation type="journal article" date="2018" name="BMC Genomics">
        <title>Genomic evidence for intraspecific hybridization in a clonal and extremely halotolerant yeast.</title>
        <authorList>
            <person name="Gostincar C."/>
            <person name="Stajich J.E."/>
            <person name="Zupancic J."/>
            <person name="Zalar P."/>
            <person name="Gunde-Cimerman N."/>
        </authorList>
    </citation>
    <scope>NUCLEOTIDE SEQUENCE [LARGE SCALE GENOMIC DNA]</scope>
    <source>
        <strain evidence="17 18">EXF-120</strain>
    </source>
</reference>
<dbReference type="PROSITE" id="PS00728">
    <property type="entry name" value="AP_NUCLEASE_F1_3"/>
    <property type="match status" value="1"/>
</dbReference>
<keyword evidence="4 11" id="KW-0479">Metal-binding</keyword>
<keyword evidence="16" id="KW-0456">Lyase</keyword>
<feature type="region of interest" description="Disordered" evidence="14">
    <location>
        <begin position="586"/>
        <end position="619"/>
    </location>
</feature>
<feature type="site" description="Interaction with DNA substrate" evidence="12">
    <location>
        <position position="311"/>
    </location>
</feature>
<keyword evidence="8 11" id="KW-0460">Magnesium</keyword>
<dbReference type="PROSITE" id="PS51999">
    <property type="entry name" value="ZF_GRF"/>
    <property type="match status" value="1"/>
</dbReference>
<dbReference type="GO" id="GO:0006284">
    <property type="term" value="P:base-excision repair"/>
    <property type="evidence" value="ECO:0007669"/>
    <property type="project" value="TreeGrafter"/>
</dbReference>
<reference evidence="16" key="1">
    <citation type="submission" date="2013-04" db="EMBL/GenBank/DDBJ databases">
        <title>Whole genome duplication and enrichment of metal cation transporters revealed by de novo genome sequencing of extremely halotolerant black yeast Hortaea werneckii.</title>
        <authorList>
            <person name="Lenassi M."/>
            <person name="Gostincar C."/>
            <person name="Plemenitas A."/>
            <person name="Gunde-Cimerman N."/>
        </authorList>
    </citation>
    <scope>NUCLEOTIDE SEQUENCE</scope>
    <source>
        <strain evidence="16">EXF-2000</strain>
    </source>
</reference>
<dbReference type="GO" id="GO:0008081">
    <property type="term" value="F:phosphoric diester hydrolase activity"/>
    <property type="evidence" value="ECO:0007669"/>
    <property type="project" value="TreeGrafter"/>
</dbReference>
<evidence type="ECO:0000256" key="11">
    <source>
        <dbReference type="PIRSR" id="PIRSR604808-2"/>
    </source>
</evidence>
<dbReference type="Gene3D" id="3.60.10.10">
    <property type="entry name" value="Endonuclease/exonuclease/phosphatase"/>
    <property type="match status" value="1"/>
</dbReference>
<feature type="domain" description="GRF-type" evidence="15">
    <location>
        <begin position="578"/>
        <end position="631"/>
    </location>
</feature>
<keyword evidence="9" id="KW-0539">Nucleus</keyword>
<dbReference type="SUPFAM" id="SSF56219">
    <property type="entry name" value="DNase I-like"/>
    <property type="match status" value="1"/>
</dbReference>
<dbReference type="GO" id="GO:0016829">
    <property type="term" value="F:lyase activity"/>
    <property type="evidence" value="ECO:0007669"/>
    <property type="project" value="UniProtKB-KW"/>
</dbReference>
<evidence type="ECO:0000256" key="6">
    <source>
        <dbReference type="ARBA" id="ARBA00022801"/>
    </source>
</evidence>
<evidence type="ECO:0000256" key="8">
    <source>
        <dbReference type="ARBA" id="ARBA00022842"/>
    </source>
</evidence>
<dbReference type="InterPro" id="IPR036691">
    <property type="entry name" value="Endo/exonu/phosph_ase_sf"/>
</dbReference>
<dbReference type="AlphaFoldDB" id="T1VZ01"/>
<dbReference type="CDD" id="cd09088">
    <property type="entry name" value="Ape2-like_AP-endo"/>
    <property type="match status" value="1"/>
</dbReference>
<feature type="binding site" evidence="11">
    <location>
        <position position="7"/>
    </location>
    <ligand>
        <name>Mg(2+)</name>
        <dbReference type="ChEBI" id="CHEBI:18420"/>
        <label>1</label>
    </ligand>
</feature>
<feature type="binding site" evidence="11">
    <location>
        <position position="310"/>
    </location>
    <ligand>
        <name>Mg(2+)</name>
        <dbReference type="ChEBI" id="CHEBI:18420"/>
        <label>1</label>
    </ligand>
</feature>
<dbReference type="EMBL" id="KC961397">
    <property type="protein sequence ID" value="AGT96074.1"/>
    <property type="molecule type" value="Genomic_DNA"/>
</dbReference>
<evidence type="ECO:0000313" key="18">
    <source>
        <dbReference type="Proteomes" id="UP000281677"/>
    </source>
</evidence>
<dbReference type="GO" id="GO:0003677">
    <property type="term" value="F:DNA binding"/>
    <property type="evidence" value="ECO:0007669"/>
    <property type="project" value="InterPro"/>
</dbReference>
<keyword evidence="11" id="KW-0464">Manganese</keyword>
<dbReference type="GO" id="GO:0008270">
    <property type="term" value="F:zinc ion binding"/>
    <property type="evidence" value="ECO:0007669"/>
    <property type="project" value="UniProtKB-KW"/>
</dbReference>
<evidence type="ECO:0000256" key="9">
    <source>
        <dbReference type="ARBA" id="ARBA00023242"/>
    </source>
</evidence>
<feature type="binding site" evidence="11">
    <location>
        <position position="195"/>
    </location>
    <ligand>
        <name>Mg(2+)</name>
        <dbReference type="ChEBI" id="CHEBI:18420"/>
        <label>1</label>
    </ligand>
</feature>
<evidence type="ECO:0000256" key="14">
    <source>
        <dbReference type="SAM" id="MobiDB-lite"/>
    </source>
</evidence>
<feature type="site" description="Important for catalytic activity" evidence="12">
    <location>
        <position position="285"/>
    </location>
</feature>
<feature type="active site" evidence="10">
    <location>
        <position position="154"/>
    </location>
</feature>
<comment type="cofactor">
    <cofactor evidence="1">
        <name>Mn(2+)</name>
        <dbReference type="ChEBI" id="CHEBI:29035"/>
    </cofactor>
</comment>
<dbReference type="OrthoDB" id="391817at2759"/>
<keyword evidence="6" id="KW-0378">Hydrolase</keyword>
<dbReference type="PROSITE" id="PS51435">
    <property type="entry name" value="AP_NUCLEASE_F1_4"/>
    <property type="match status" value="1"/>
</dbReference>
<feature type="region of interest" description="Disordered" evidence="14">
    <location>
        <begin position="376"/>
        <end position="544"/>
    </location>
</feature>
<gene>
    <name evidence="16" type="primary">APN2B</name>
    <name evidence="17" type="ORF">D0859_08168</name>
</gene>
<dbReference type="InterPro" id="IPR005135">
    <property type="entry name" value="Endo/exonuclease/phosphatase"/>
</dbReference>
<evidence type="ECO:0000259" key="15">
    <source>
        <dbReference type="PROSITE" id="PS51999"/>
    </source>
</evidence>
<evidence type="ECO:0000256" key="7">
    <source>
        <dbReference type="ARBA" id="ARBA00022833"/>
    </source>
</evidence>
<keyword evidence="7" id="KW-0862">Zinc</keyword>
<organism evidence="16">
    <name type="scientific">Hortaea werneckii</name>
    <name type="common">Black yeast</name>
    <name type="synonym">Cladosporium werneckii</name>
    <dbReference type="NCBI Taxonomy" id="91943"/>
    <lineage>
        <taxon>Eukaryota</taxon>
        <taxon>Fungi</taxon>
        <taxon>Dikarya</taxon>
        <taxon>Ascomycota</taxon>
        <taxon>Pezizomycotina</taxon>
        <taxon>Dothideomycetes</taxon>
        <taxon>Dothideomycetidae</taxon>
        <taxon>Mycosphaerellales</taxon>
        <taxon>Teratosphaeriaceae</taxon>
        <taxon>Hortaea</taxon>
    </lineage>
</organism>
<feature type="binding site" evidence="11">
    <location>
        <position position="311"/>
    </location>
    <ligand>
        <name>Mg(2+)</name>
        <dbReference type="ChEBI" id="CHEBI:18420"/>
        <label>1</label>
    </ligand>
</feature>
<evidence type="ECO:0000256" key="10">
    <source>
        <dbReference type="PIRSR" id="PIRSR604808-1"/>
    </source>
</evidence>
<sequence>MRLTTWNVNGIRNPFGYQPWNAARAFPAMFDILGSDIVVMQELKIQRKDLRDDMVMIDGWDCYFSLPRHKKGYSGVGVYTRNATCAPIKAEEGLLGVLPSALGQPYCELPEAHRIGGYPSEQQVAELGVDPTLLDAEGRCVVVEFPAFVLLGVYSPANSNGMRDDFRYGFICALDCRIRNLVAEGKRVVLVGDLNVSRDELDSAGAAEDMKKMGITHEDYISTPNRRIFNQLIVEGEVIGKRDSGRERGVLWDTTRAFHPERKGMYTHWEQKINARPGNFGSRIDFVLVSTDMKSWIRDANIQEGLLGSDHCPVFVDFLDDVQCNGKETKLIDIMSPVGVFENQVRQKEWRVQDIPAFSAKRLPEFDKRRSIKSMFSAVPTKKPQGSLPTDSMASKSKAEASGTCATPLLPPNDAGERPEASSIESPAETDRSSLKEHKRKPSSPAKTKPLKKQKTDAEPPKAKGQQSLKGFFSKTTSSPAKSAATEDTERSRQELDGATIPAAPQNDADHKANPPLRYETPEPPNGSQLSATGTENTVSPASAMSISPSHINAKLAAVEQNQKSWSSLFSRPVAPLCEGHKEPCKTMQTKKKGSNQGRSFWMCARPLGPSGNKEKGTQWRCPTFIWSSDWQPGKADKAESDVG</sequence>
<name>T1VZ01_HORWE</name>
<evidence type="ECO:0000256" key="12">
    <source>
        <dbReference type="PIRSR" id="PIRSR604808-3"/>
    </source>
</evidence>
<dbReference type="FunFam" id="3.60.10.10:FF:000079">
    <property type="entry name" value="DNA-(apurinic or apyrimidinic site) lyase"/>
    <property type="match status" value="1"/>
</dbReference>
<feature type="binding site" evidence="11">
    <location>
        <position position="193"/>
    </location>
    <ligand>
        <name>Mg(2+)</name>
        <dbReference type="ChEBI" id="CHEBI:18420"/>
        <label>1</label>
    </ligand>
</feature>
<evidence type="ECO:0000256" key="5">
    <source>
        <dbReference type="ARBA" id="ARBA00022771"/>
    </source>
</evidence>
<dbReference type="PANTHER" id="PTHR22748:SF4">
    <property type="entry name" value="DNA-(APURINIC OR APYRIMIDINIC SITE) ENDONUCLEASE 2"/>
    <property type="match status" value="1"/>
</dbReference>
<comment type="similarity">
    <text evidence="2">Belongs to the DNA repair enzymes AP/ExoA family.</text>
</comment>
<dbReference type="InterPro" id="IPR004808">
    <property type="entry name" value="AP_endonuc_1"/>
</dbReference>
<dbReference type="PANTHER" id="PTHR22748">
    <property type="entry name" value="AP ENDONUCLEASE"/>
    <property type="match status" value="1"/>
</dbReference>
<evidence type="ECO:0000313" key="16">
    <source>
        <dbReference type="EMBL" id="AGT96074.1"/>
    </source>
</evidence>
<feature type="compositionally biased region" description="Low complexity" evidence="14">
    <location>
        <begin position="474"/>
        <end position="486"/>
    </location>
</feature>
<feature type="binding site" evidence="11">
    <location>
        <position position="42"/>
    </location>
    <ligand>
        <name>Mg(2+)</name>
        <dbReference type="ChEBI" id="CHEBI:18420"/>
        <label>1</label>
    </ligand>
</feature>
<dbReference type="InterPro" id="IPR020848">
    <property type="entry name" value="AP_endonuclease_F1_CS"/>
</dbReference>
<protein>
    <recommendedName>
        <fullName evidence="3">DNA-(apurinic or apyrimidinic site) endonuclease 2</fullName>
    </recommendedName>
</protein>
<feature type="active site" description="Proton donor/acceptor" evidence="10">
    <location>
        <position position="193"/>
    </location>
</feature>
<accession>T1VZ01</accession>
<dbReference type="EMBL" id="QWIT01000234">
    <property type="protein sequence ID" value="RMZ27746.1"/>
    <property type="molecule type" value="Genomic_DNA"/>
</dbReference>
<dbReference type="GO" id="GO:0003906">
    <property type="term" value="F:DNA-(apurinic or apyrimidinic site) endonuclease activity"/>
    <property type="evidence" value="ECO:0007669"/>
    <property type="project" value="TreeGrafter"/>
</dbReference>
<proteinExistence type="inferred from homology"/>
<comment type="cofactor">
    <cofactor evidence="11">
        <name>Mg(2+)</name>
        <dbReference type="ChEBI" id="CHEBI:18420"/>
    </cofactor>
    <cofactor evidence="11">
        <name>Mn(2+)</name>
        <dbReference type="ChEBI" id="CHEBI:29035"/>
    </cofactor>
    <text evidence="11">Probably binds two magnesium or manganese ions per subunit.</text>
</comment>